<protein>
    <recommendedName>
        <fullName evidence="1">Heterokaryon incompatibility domain-containing protein</fullName>
    </recommendedName>
</protein>
<dbReference type="PANTHER" id="PTHR33112:SF16">
    <property type="entry name" value="HETEROKARYON INCOMPATIBILITY DOMAIN-CONTAINING PROTEIN"/>
    <property type="match status" value="1"/>
</dbReference>
<dbReference type="Proteomes" id="UP000027195">
    <property type="component" value="Unassembled WGS sequence"/>
</dbReference>
<dbReference type="HOGENOM" id="CLU_093700_0_0_1"/>
<accession>A0A067M5K2</accession>
<keyword evidence="3" id="KW-1185">Reference proteome</keyword>
<reference evidence="3" key="1">
    <citation type="journal article" date="2014" name="Proc. Natl. Acad. Sci. U.S.A.">
        <title>Extensive sampling of basidiomycete genomes demonstrates inadequacy of the white-rot/brown-rot paradigm for wood decay fungi.</title>
        <authorList>
            <person name="Riley R."/>
            <person name="Salamov A.A."/>
            <person name="Brown D.W."/>
            <person name="Nagy L.G."/>
            <person name="Floudas D."/>
            <person name="Held B.W."/>
            <person name="Levasseur A."/>
            <person name="Lombard V."/>
            <person name="Morin E."/>
            <person name="Otillar R."/>
            <person name="Lindquist E.A."/>
            <person name="Sun H."/>
            <person name="LaButti K.M."/>
            <person name="Schmutz J."/>
            <person name="Jabbour D."/>
            <person name="Luo H."/>
            <person name="Baker S.E."/>
            <person name="Pisabarro A.G."/>
            <person name="Walton J.D."/>
            <person name="Blanchette R.A."/>
            <person name="Henrissat B."/>
            <person name="Martin F."/>
            <person name="Cullen D."/>
            <person name="Hibbett D.S."/>
            <person name="Grigoriev I.V."/>
        </authorList>
    </citation>
    <scope>NUCLEOTIDE SEQUENCE [LARGE SCALE GENOMIC DNA]</scope>
    <source>
        <strain evidence="3">FD-172 SS1</strain>
    </source>
</reference>
<dbReference type="Pfam" id="PF06985">
    <property type="entry name" value="HET"/>
    <property type="match status" value="1"/>
</dbReference>
<dbReference type="STRING" id="930990.A0A067M5K2"/>
<dbReference type="EMBL" id="KL198072">
    <property type="protein sequence ID" value="KDQ09995.1"/>
    <property type="molecule type" value="Genomic_DNA"/>
</dbReference>
<organism evidence="2 3">
    <name type="scientific">Botryobasidium botryosum (strain FD-172 SS1)</name>
    <dbReference type="NCBI Taxonomy" id="930990"/>
    <lineage>
        <taxon>Eukaryota</taxon>
        <taxon>Fungi</taxon>
        <taxon>Dikarya</taxon>
        <taxon>Basidiomycota</taxon>
        <taxon>Agaricomycotina</taxon>
        <taxon>Agaricomycetes</taxon>
        <taxon>Cantharellales</taxon>
        <taxon>Botryobasidiaceae</taxon>
        <taxon>Botryobasidium</taxon>
    </lineage>
</organism>
<feature type="non-terminal residue" evidence="2">
    <location>
        <position position="177"/>
    </location>
</feature>
<gene>
    <name evidence="2" type="ORF">BOTBODRAFT_96342</name>
</gene>
<name>A0A067M5K2_BOTB1</name>
<evidence type="ECO:0000313" key="2">
    <source>
        <dbReference type="EMBL" id="KDQ09995.1"/>
    </source>
</evidence>
<sequence length="177" mass="20058">EITLPELQDTALDISPISTPCTFRLLDCRRYIDDQTVVIYETSSIPQIPYSAVSYPWVGNPCHYFAPADGSTFKVMQDVGRLGDPISTELLRLACVLSVQEGANFLWLDRLCIRQMDRADKAWQISRMCDVYRLCQLSIILPGGLQRLVGLDEETPWATRMWTLQEALVPSKGLVLY</sequence>
<feature type="domain" description="Heterokaryon incompatibility" evidence="1">
    <location>
        <begin position="50"/>
        <end position="143"/>
    </location>
</feature>
<dbReference type="PANTHER" id="PTHR33112">
    <property type="entry name" value="DOMAIN PROTEIN, PUTATIVE-RELATED"/>
    <property type="match status" value="1"/>
</dbReference>
<dbReference type="AlphaFoldDB" id="A0A067M5K2"/>
<evidence type="ECO:0000259" key="1">
    <source>
        <dbReference type="Pfam" id="PF06985"/>
    </source>
</evidence>
<feature type="non-terminal residue" evidence="2">
    <location>
        <position position="1"/>
    </location>
</feature>
<evidence type="ECO:0000313" key="3">
    <source>
        <dbReference type="Proteomes" id="UP000027195"/>
    </source>
</evidence>
<dbReference type="InterPro" id="IPR010730">
    <property type="entry name" value="HET"/>
</dbReference>
<proteinExistence type="predicted"/>
<dbReference type="InParanoid" id="A0A067M5K2"/>
<dbReference type="OrthoDB" id="2796195at2759"/>